<evidence type="ECO:0000313" key="4">
    <source>
        <dbReference type="Proteomes" id="UP000429595"/>
    </source>
</evidence>
<evidence type="ECO:0000259" key="2">
    <source>
        <dbReference type="Pfam" id="PF02397"/>
    </source>
</evidence>
<dbReference type="PANTHER" id="PTHR30576:SF8">
    <property type="entry name" value="UNDECAPRENYL-PHOSPHATE GALACTOSE PHOSPHOTRANSFERASE"/>
    <property type="match status" value="1"/>
</dbReference>
<dbReference type="GO" id="GO:0016780">
    <property type="term" value="F:phosphotransferase activity, for other substituted phosphate groups"/>
    <property type="evidence" value="ECO:0007669"/>
    <property type="project" value="TreeGrafter"/>
</dbReference>
<dbReference type="Pfam" id="PF02397">
    <property type="entry name" value="Bac_transf"/>
    <property type="match status" value="1"/>
</dbReference>
<name>A0A6I1FIL7_9BACI</name>
<dbReference type="InterPro" id="IPR003362">
    <property type="entry name" value="Bact_transf"/>
</dbReference>
<sequence length="202" mass="23534">MKRFLDFMCSLLLLIILLPIILLIGLLVKLKLGSPVLFKQKRPGLHGKPFYLYKFRSMTDERGHTGNLLPDYIRLTSVGKLLRRYSLDELPQLINVIKGDLSLVGPRPLLMEYLPLYTQEQAKRHLVRPGITGWAQVNGRNAISWEEKFELDVWYVNNQSLFLDWKILFLTIKKVIKSEGIRHDNHATMPVFRGSLNKYEKM</sequence>
<proteinExistence type="inferred from homology"/>
<dbReference type="AlphaFoldDB" id="A0A6I1FIL7"/>
<dbReference type="EMBL" id="WEIO01000002">
    <property type="protein sequence ID" value="KAB7708172.1"/>
    <property type="molecule type" value="Genomic_DNA"/>
</dbReference>
<feature type="domain" description="Bacterial sugar transferase" evidence="2">
    <location>
        <begin position="2"/>
        <end position="177"/>
    </location>
</feature>
<reference evidence="3 4" key="1">
    <citation type="submission" date="2019-10" db="EMBL/GenBank/DDBJ databases">
        <title>Bacillus aerolatum sp. nov., isolated from bioaerosol of sport playgrounds.</title>
        <authorList>
            <person name="Chen P."/>
            <person name="Zhang G."/>
        </authorList>
    </citation>
    <scope>NUCLEOTIDE SEQUENCE [LARGE SCALE GENOMIC DNA]</scope>
    <source>
        <strain evidence="3 4">CX253</strain>
    </source>
</reference>
<evidence type="ECO:0000256" key="1">
    <source>
        <dbReference type="ARBA" id="ARBA00006464"/>
    </source>
</evidence>
<keyword evidence="3" id="KW-0808">Transferase</keyword>
<keyword evidence="4" id="KW-1185">Reference proteome</keyword>
<gene>
    <name evidence="3" type="ORF">F9802_05560</name>
</gene>
<evidence type="ECO:0000313" key="3">
    <source>
        <dbReference type="EMBL" id="KAB7708172.1"/>
    </source>
</evidence>
<dbReference type="RefSeq" id="WP_152150157.1">
    <property type="nucleotide sequence ID" value="NZ_WEIO01000002.1"/>
</dbReference>
<organism evidence="3 4">
    <name type="scientific">Bacillus aerolatus</name>
    <dbReference type="NCBI Taxonomy" id="2653354"/>
    <lineage>
        <taxon>Bacteria</taxon>
        <taxon>Bacillati</taxon>
        <taxon>Bacillota</taxon>
        <taxon>Bacilli</taxon>
        <taxon>Bacillales</taxon>
        <taxon>Bacillaceae</taxon>
        <taxon>Bacillus</taxon>
    </lineage>
</organism>
<comment type="caution">
    <text evidence="3">The sequence shown here is derived from an EMBL/GenBank/DDBJ whole genome shotgun (WGS) entry which is preliminary data.</text>
</comment>
<protein>
    <submittedName>
        <fullName evidence="3">Sugar transferase</fullName>
    </submittedName>
</protein>
<comment type="similarity">
    <text evidence="1">Belongs to the bacterial sugar transferase family.</text>
</comment>
<dbReference type="PANTHER" id="PTHR30576">
    <property type="entry name" value="COLANIC BIOSYNTHESIS UDP-GLUCOSE LIPID CARRIER TRANSFERASE"/>
    <property type="match status" value="1"/>
</dbReference>
<dbReference type="Proteomes" id="UP000429595">
    <property type="component" value="Unassembled WGS sequence"/>
</dbReference>
<accession>A0A6I1FIL7</accession>